<protein>
    <submittedName>
        <fullName evidence="1">Uncharacterized protein</fullName>
    </submittedName>
</protein>
<reference evidence="1 2" key="1">
    <citation type="submission" date="2017-12" db="EMBL/GenBank/DDBJ databases">
        <authorList>
            <person name="Hurst M.R.H."/>
        </authorList>
    </citation>
    <scope>NUCLEOTIDE SEQUENCE [LARGE SCALE GENOMIC DNA]</scope>
    <source>
        <strain evidence="1 2">TH11417</strain>
    </source>
</reference>
<dbReference type="AlphaFoldDB" id="A0A2L0D2H8"/>
<reference evidence="1 2" key="2">
    <citation type="submission" date="2018-02" db="EMBL/GenBank/DDBJ databases">
        <title>Whole genome sequencing analysis of Streptococcus pluranimalium isolated from cattle infected mastitis in China.</title>
        <authorList>
            <person name="Zhang J.-R."/>
            <person name="Hu G.-Z."/>
        </authorList>
    </citation>
    <scope>NUCLEOTIDE SEQUENCE [LARGE SCALE GENOMIC DNA]</scope>
    <source>
        <strain evidence="1 2">TH11417</strain>
    </source>
</reference>
<gene>
    <name evidence="1" type="ORF">C0J00_02170</name>
</gene>
<dbReference type="Proteomes" id="UP000238956">
    <property type="component" value="Chromosome"/>
</dbReference>
<dbReference type="EMBL" id="CP025536">
    <property type="protein sequence ID" value="AUW96015.1"/>
    <property type="molecule type" value="Genomic_DNA"/>
</dbReference>
<proteinExistence type="predicted"/>
<accession>A0A2L0D2H8</accession>
<keyword evidence="2" id="KW-1185">Reference proteome</keyword>
<name>A0A2L0D2H8_9STRE</name>
<dbReference type="KEGG" id="splr:C0J00_02170"/>
<organism evidence="1 2">
    <name type="scientific">Streptococcus pluranimalium</name>
    <dbReference type="NCBI Taxonomy" id="82348"/>
    <lineage>
        <taxon>Bacteria</taxon>
        <taxon>Bacillati</taxon>
        <taxon>Bacillota</taxon>
        <taxon>Bacilli</taxon>
        <taxon>Lactobacillales</taxon>
        <taxon>Streptococcaceae</taxon>
        <taxon>Streptococcus</taxon>
    </lineage>
</organism>
<sequence>MNKIYALACRDGKSQWTFPTPCISFEKIIIEFFPKRQNPCPAHARQGRISFLNSAVPPTFGLVPAALFIQFDNSATSFDICADFSVTPLPVTNGLQNTSDRIIIANL</sequence>
<evidence type="ECO:0000313" key="2">
    <source>
        <dbReference type="Proteomes" id="UP000238956"/>
    </source>
</evidence>
<evidence type="ECO:0000313" key="1">
    <source>
        <dbReference type="EMBL" id="AUW96015.1"/>
    </source>
</evidence>